<dbReference type="EMBL" id="JACNYL010000005">
    <property type="protein sequence ID" value="MBD1423593.1"/>
    <property type="molecule type" value="Genomic_DNA"/>
</dbReference>
<gene>
    <name evidence="1" type="ORF">H8B21_18690</name>
</gene>
<evidence type="ECO:0000313" key="1">
    <source>
        <dbReference type="EMBL" id="MBD1423593.1"/>
    </source>
</evidence>
<evidence type="ECO:0000313" key="2">
    <source>
        <dbReference type="Proteomes" id="UP000651112"/>
    </source>
</evidence>
<name>A0ABR7XX10_9SPHI</name>
<sequence>MTNLLNNHQHFPRKAMINVFTDLFKILPELIGELTPEGWEKSAYHALFHLNAREHFFEKLYYKVIDHNFDLQHGTDSRVRKTGVLSENPIDQEIWEVLNTIDPITTSYEKRPYSPELELASLFAETLFFLSRCLYFQSKDSEEWLEVHPEVASNAATIVARDLGIFEGRSYTQFPRIYGYKRMLIRKVKWLPLMKILIGAFQKTEYSLVYIDYELLEVIENHLNEPNETSKKIPNYKNREHYQLGITSDPDIDEVFNNAARELPSEAVIAYFDVYGDWPQGYPPTQEEYFALYKKLEEKG</sequence>
<organism evidence="1 2">
    <name type="scientific">Sphingobacterium chuzhouense</name>
    <dbReference type="NCBI Taxonomy" id="1742264"/>
    <lineage>
        <taxon>Bacteria</taxon>
        <taxon>Pseudomonadati</taxon>
        <taxon>Bacteroidota</taxon>
        <taxon>Sphingobacteriia</taxon>
        <taxon>Sphingobacteriales</taxon>
        <taxon>Sphingobacteriaceae</taxon>
        <taxon>Sphingobacterium</taxon>
    </lineage>
</organism>
<dbReference type="RefSeq" id="WP_190315363.1">
    <property type="nucleotide sequence ID" value="NZ_JACNYL010000005.1"/>
</dbReference>
<accession>A0ABR7XX10</accession>
<protein>
    <submittedName>
        <fullName evidence="1">Uncharacterized protein</fullName>
    </submittedName>
</protein>
<dbReference type="Proteomes" id="UP000651112">
    <property type="component" value="Unassembled WGS sequence"/>
</dbReference>
<keyword evidence="2" id="KW-1185">Reference proteome</keyword>
<reference evidence="1 2" key="1">
    <citation type="submission" date="2020-08" db="EMBL/GenBank/DDBJ databases">
        <title>Sphingobacterium sp. DN00404 isolated from aquaculture water.</title>
        <authorList>
            <person name="Zhang M."/>
        </authorList>
    </citation>
    <scope>NUCLEOTIDE SEQUENCE [LARGE SCALE GENOMIC DNA]</scope>
    <source>
        <strain evidence="1 2">KCTC 42746</strain>
    </source>
</reference>
<proteinExistence type="predicted"/>
<comment type="caution">
    <text evidence="1">The sequence shown here is derived from an EMBL/GenBank/DDBJ whole genome shotgun (WGS) entry which is preliminary data.</text>
</comment>